<dbReference type="Proteomes" id="UP000486602">
    <property type="component" value="Unassembled WGS sequence"/>
</dbReference>
<dbReference type="GO" id="GO:0008171">
    <property type="term" value="F:O-methyltransferase activity"/>
    <property type="evidence" value="ECO:0007669"/>
    <property type="project" value="TreeGrafter"/>
</dbReference>
<organism evidence="2 3">
    <name type="scientific">Cryomorpha ignava</name>
    <dbReference type="NCBI Taxonomy" id="101383"/>
    <lineage>
        <taxon>Bacteria</taxon>
        <taxon>Pseudomonadati</taxon>
        <taxon>Bacteroidota</taxon>
        <taxon>Flavobacteriia</taxon>
        <taxon>Flavobacteriales</taxon>
        <taxon>Cryomorphaceae</taxon>
        <taxon>Cryomorpha</taxon>
    </lineage>
</organism>
<evidence type="ECO:0000313" key="3">
    <source>
        <dbReference type="Proteomes" id="UP000486602"/>
    </source>
</evidence>
<name>A0A7K3WRG0_9FLAO</name>
<dbReference type="InterPro" id="IPR006342">
    <property type="entry name" value="FkbM_mtfrase"/>
</dbReference>
<dbReference type="PANTHER" id="PTHR36973">
    <property type="entry name" value="SLL1456 PROTEIN-RELATED"/>
    <property type="match status" value="1"/>
</dbReference>
<protein>
    <submittedName>
        <fullName evidence="2">FkbM family methyltransferase</fullName>
    </submittedName>
</protein>
<dbReference type="PANTHER" id="PTHR36973:SF4">
    <property type="entry name" value="NODULATION PROTEIN"/>
    <property type="match status" value="1"/>
</dbReference>
<comment type="caution">
    <text evidence="2">The sequence shown here is derived from an EMBL/GenBank/DDBJ whole genome shotgun (WGS) entry which is preliminary data.</text>
</comment>
<dbReference type="NCBIfam" id="TIGR01444">
    <property type="entry name" value="fkbM_fam"/>
    <property type="match status" value="1"/>
</dbReference>
<evidence type="ECO:0000259" key="1">
    <source>
        <dbReference type="Pfam" id="PF05050"/>
    </source>
</evidence>
<dbReference type="InterPro" id="IPR053188">
    <property type="entry name" value="FkbM_Methyltransferase"/>
</dbReference>
<keyword evidence="2" id="KW-0489">Methyltransferase</keyword>
<keyword evidence="3" id="KW-1185">Reference proteome</keyword>
<dbReference type="GO" id="GO:0032259">
    <property type="term" value="P:methylation"/>
    <property type="evidence" value="ECO:0007669"/>
    <property type="project" value="UniProtKB-KW"/>
</dbReference>
<dbReference type="SUPFAM" id="SSF53335">
    <property type="entry name" value="S-adenosyl-L-methionine-dependent methyltransferases"/>
    <property type="match status" value="1"/>
</dbReference>
<dbReference type="RefSeq" id="WP_163284639.1">
    <property type="nucleotide sequence ID" value="NZ_JAAGVY010000011.1"/>
</dbReference>
<dbReference type="InterPro" id="IPR029063">
    <property type="entry name" value="SAM-dependent_MTases_sf"/>
</dbReference>
<accession>A0A7K3WRG0</accession>
<dbReference type="EMBL" id="JAAGVY010000011">
    <property type="protein sequence ID" value="NEN23422.1"/>
    <property type="molecule type" value="Genomic_DNA"/>
</dbReference>
<evidence type="ECO:0000313" key="2">
    <source>
        <dbReference type="EMBL" id="NEN23422.1"/>
    </source>
</evidence>
<proteinExistence type="predicted"/>
<dbReference type="AlphaFoldDB" id="A0A7K3WRG0"/>
<sequence length="279" mass="31998">MNDSAVKIARFFGKLLGKKNATSIITFLHKAADAPIMYIALNHYGILKGTDMKNSGEEFAIASLFKKFIDPDDIVIDIGANTGEYSLTLRKHLPLHRIWSIEPNTDTFNKLVKNVDTECFNFAISTIEGKQSFFVSNENPISTLGSLSKNSIPTNETLKEISVNCITLERLIKNENIKSIGVLKVDTEGYDFNVLKSGEAYLKDIKFIQFEFNEFHVYTRSFIKDFHDLLSSTHALFRLDTNFLHDLRVYDPKMEIFRFQNILAVRNDLVYEISKYIKR</sequence>
<feature type="domain" description="Methyltransferase FkbM" evidence="1">
    <location>
        <begin position="77"/>
        <end position="230"/>
    </location>
</feature>
<keyword evidence="2" id="KW-0808">Transferase</keyword>
<reference evidence="2 3" key="1">
    <citation type="submission" date="2020-02" db="EMBL/GenBank/DDBJ databases">
        <title>Out from the shadows clarifying the taxonomy of the family Cryomorphaceae and related taxa by utilizing the GTDB taxonomic framework.</title>
        <authorList>
            <person name="Bowman J.P."/>
        </authorList>
    </citation>
    <scope>NUCLEOTIDE SEQUENCE [LARGE SCALE GENOMIC DNA]</scope>
    <source>
        <strain evidence="2 3">QSSC 1-22</strain>
    </source>
</reference>
<dbReference type="Gene3D" id="3.40.50.150">
    <property type="entry name" value="Vaccinia Virus protein VP39"/>
    <property type="match status" value="1"/>
</dbReference>
<gene>
    <name evidence="2" type="ORF">G3O08_07905</name>
</gene>
<dbReference type="Pfam" id="PF05050">
    <property type="entry name" value="Methyltransf_21"/>
    <property type="match status" value="1"/>
</dbReference>